<reference evidence="1" key="1">
    <citation type="journal article" date="2014" name="Front. Microbiol.">
        <title>High frequency of phylogenetically diverse reductive dehalogenase-homologous genes in deep subseafloor sedimentary metagenomes.</title>
        <authorList>
            <person name="Kawai M."/>
            <person name="Futagami T."/>
            <person name="Toyoda A."/>
            <person name="Takaki Y."/>
            <person name="Nishi S."/>
            <person name="Hori S."/>
            <person name="Arai W."/>
            <person name="Tsubouchi T."/>
            <person name="Morono Y."/>
            <person name="Uchiyama I."/>
            <person name="Ito T."/>
            <person name="Fujiyama A."/>
            <person name="Inagaki F."/>
            <person name="Takami H."/>
        </authorList>
    </citation>
    <scope>NUCLEOTIDE SEQUENCE</scope>
    <source>
        <strain evidence="1">Expedition CK06-06</strain>
    </source>
</reference>
<dbReference type="AlphaFoldDB" id="X1PFF6"/>
<comment type="caution">
    <text evidence="1">The sequence shown here is derived from an EMBL/GenBank/DDBJ whole genome shotgun (WGS) entry which is preliminary data.</text>
</comment>
<dbReference type="EMBL" id="BARV01033891">
    <property type="protein sequence ID" value="GAI55017.1"/>
    <property type="molecule type" value="Genomic_DNA"/>
</dbReference>
<accession>X1PFF6</accession>
<evidence type="ECO:0000313" key="1">
    <source>
        <dbReference type="EMBL" id="GAI55017.1"/>
    </source>
</evidence>
<protein>
    <submittedName>
        <fullName evidence="1">Uncharacterized protein</fullName>
    </submittedName>
</protein>
<organism evidence="1">
    <name type="scientific">marine sediment metagenome</name>
    <dbReference type="NCBI Taxonomy" id="412755"/>
    <lineage>
        <taxon>unclassified sequences</taxon>
        <taxon>metagenomes</taxon>
        <taxon>ecological metagenomes</taxon>
    </lineage>
</organism>
<gene>
    <name evidence="1" type="ORF">S06H3_53194</name>
</gene>
<proteinExistence type="predicted"/>
<name>X1PFF6_9ZZZZ</name>
<sequence length="74" mass="8648">MEAQVASRVRHIRSLDPGWGRSAQRLARMDEKVQRLLKIIVVQQRTKNYDFAELIEQNCEKESAEKTPKEYCNG</sequence>